<organism evidence="2 3">
    <name type="scientific">Rhamnusium bicolor</name>
    <dbReference type="NCBI Taxonomy" id="1586634"/>
    <lineage>
        <taxon>Eukaryota</taxon>
        <taxon>Metazoa</taxon>
        <taxon>Ecdysozoa</taxon>
        <taxon>Arthropoda</taxon>
        <taxon>Hexapoda</taxon>
        <taxon>Insecta</taxon>
        <taxon>Pterygota</taxon>
        <taxon>Neoptera</taxon>
        <taxon>Endopterygota</taxon>
        <taxon>Coleoptera</taxon>
        <taxon>Polyphaga</taxon>
        <taxon>Cucujiformia</taxon>
        <taxon>Chrysomeloidea</taxon>
        <taxon>Cerambycidae</taxon>
        <taxon>Lepturinae</taxon>
        <taxon>Rhagiini</taxon>
        <taxon>Rhamnusium</taxon>
    </lineage>
</organism>
<name>A0AAV8ZQU5_9CUCU</name>
<dbReference type="AlphaFoldDB" id="A0AAV8ZQU5"/>
<protein>
    <submittedName>
        <fullName evidence="2">Uncharacterized protein</fullName>
    </submittedName>
</protein>
<proteinExistence type="predicted"/>
<sequence>METSIAARQGTSRGYFTYTELQNLAATIEVHNLIHCIVAVSVILAATYTAGLLTILSSVFLVSQVPGTSLYTKKLDSQENVIMPMLNEKKLTVEPDTTDKIKTDFNSKYMLRNVDVVNVLKTSILLASIKSCTPFNQSNNTDNYKLDKDNNNVQYISWDYWNVPIMDWLAKSSEFVTSFTWNCLLNITLIFWKHPYQTLNALN</sequence>
<keyword evidence="3" id="KW-1185">Reference proteome</keyword>
<reference evidence="2" key="1">
    <citation type="journal article" date="2023" name="Insect Mol. Biol.">
        <title>Genome sequencing provides insights into the evolution of gene families encoding plant cell wall-degrading enzymes in longhorned beetles.</title>
        <authorList>
            <person name="Shin N.R."/>
            <person name="Okamura Y."/>
            <person name="Kirsch R."/>
            <person name="Pauchet Y."/>
        </authorList>
    </citation>
    <scope>NUCLEOTIDE SEQUENCE</scope>
    <source>
        <strain evidence="2">RBIC_L_NR</strain>
    </source>
</reference>
<accession>A0AAV8ZQU5</accession>
<evidence type="ECO:0000313" key="3">
    <source>
        <dbReference type="Proteomes" id="UP001162156"/>
    </source>
</evidence>
<keyword evidence="1" id="KW-1133">Transmembrane helix</keyword>
<feature type="transmembrane region" description="Helical" evidence="1">
    <location>
        <begin position="37"/>
        <end position="62"/>
    </location>
</feature>
<gene>
    <name evidence="2" type="ORF">NQ314_002842</name>
</gene>
<keyword evidence="1" id="KW-0472">Membrane</keyword>
<comment type="caution">
    <text evidence="2">The sequence shown here is derived from an EMBL/GenBank/DDBJ whole genome shotgun (WGS) entry which is preliminary data.</text>
</comment>
<keyword evidence="1" id="KW-0812">Transmembrane</keyword>
<dbReference type="EMBL" id="JANEYF010000851">
    <property type="protein sequence ID" value="KAJ8967527.1"/>
    <property type="molecule type" value="Genomic_DNA"/>
</dbReference>
<dbReference type="Proteomes" id="UP001162156">
    <property type="component" value="Unassembled WGS sequence"/>
</dbReference>
<evidence type="ECO:0000313" key="2">
    <source>
        <dbReference type="EMBL" id="KAJ8967527.1"/>
    </source>
</evidence>
<evidence type="ECO:0000256" key="1">
    <source>
        <dbReference type="SAM" id="Phobius"/>
    </source>
</evidence>